<protein>
    <recommendedName>
        <fullName evidence="3">Nudix hydrolase domain-containing protein</fullName>
    </recommendedName>
</protein>
<dbReference type="AlphaFoldDB" id="A0A370TMF0"/>
<dbReference type="GeneID" id="43598903"/>
<dbReference type="InterPro" id="IPR000086">
    <property type="entry name" value="NUDIX_hydrolase_dom"/>
</dbReference>
<dbReference type="PROSITE" id="PS51462">
    <property type="entry name" value="NUDIX"/>
    <property type="match status" value="1"/>
</dbReference>
<gene>
    <name evidence="4" type="ORF">BP5553_06054</name>
</gene>
<feature type="domain" description="Nudix hydrolase" evidence="3">
    <location>
        <begin position="14"/>
        <end position="146"/>
    </location>
</feature>
<keyword evidence="1" id="KW-0378">Hydrolase</keyword>
<comment type="caution">
    <text evidence="4">The sequence shown here is derived from an EMBL/GenBank/DDBJ whole genome shotgun (WGS) entry which is preliminary data.</text>
</comment>
<dbReference type="InterPro" id="IPR020084">
    <property type="entry name" value="NUDIX_hydrolase_CS"/>
</dbReference>
<organism evidence="4 5">
    <name type="scientific">Venustampulla echinocandica</name>
    <dbReference type="NCBI Taxonomy" id="2656787"/>
    <lineage>
        <taxon>Eukaryota</taxon>
        <taxon>Fungi</taxon>
        <taxon>Dikarya</taxon>
        <taxon>Ascomycota</taxon>
        <taxon>Pezizomycotina</taxon>
        <taxon>Leotiomycetes</taxon>
        <taxon>Helotiales</taxon>
        <taxon>Pleuroascaceae</taxon>
        <taxon>Venustampulla</taxon>
    </lineage>
</organism>
<dbReference type="PROSITE" id="PS00893">
    <property type="entry name" value="NUDIX_BOX"/>
    <property type="match status" value="1"/>
</dbReference>
<dbReference type="EMBL" id="NPIC01000004">
    <property type="protein sequence ID" value="RDL36702.1"/>
    <property type="molecule type" value="Genomic_DNA"/>
</dbReference>
<dbReference type="SUPFAM" id="SSF55811">
    <property type="entry name" value="Nudix"/>
    <property type="match status" value="1"/>
</dbReference>
<feature type="region of interest" description="Disordered" evidence="2">
    <location>
        <begin position="92"/>
        <end position="119"/>
    </location>
</feature>
<dbReference type="GO" id="GO:0006167">
    <property type="term" value="P:AMP biosynthetic process"/>
    <property type="evidence" value="ECO:0007669"/>
    <property type="project" value="TreeGrafter"/>
</dbReference>
<dbReference type="GO" id="GO:0006754">
    <property type="term" value="P:ATP biosynthetic process"/>
    <property type="evidence" value="ECO:0007669"/>
    <property type="project" value="TreeGrafter"/>
</dbReference>
<sequence length="159" mass="17306">MSLSSSTMLRLSDTFVISCGTITLDPVEAKMLLIRWKKNGEVFLPKGRKNIGETLENAAIRETYEETGFRVTLLPLRIPTLATPVAAANLDGELTTEPVAGDSTATPDAGTQEEGEDFDPVWADLENAVQTLTFDDDKQIAQTVVKLFRASSIVESQDS</sequence>
<name>A0A370TMF0_9HELO</name>
<dbReference type="InterPro" id="IPR015797">
    <property type="entry name" value="NUDIX_hydrolase-like_dom_sf"/>
</dbReference>
<evidence type="ECO:0000259" key="3">
    <source>
        <dbReference type="PROSITE" id="PS51462"/>
    </source>
</evidence>
<evidence type="ECO:0000256" key="1">
    <source>
        <dbReference type="ARBA" id="ARBA00022801"/>
    </source>
</evidence>
<evidence type="ECO:0000313" key="5">
    <source>
        <dbReference type="Proteomes" id="UP000254866"/>
    </source>
</evidence>
<evidence type="ECO:0000313" key="4">
    <source>
        <dbReference type="EMBL" id="RDL36702.1"/>
    </source>
</evidence>
<dbReference type="OrthoDB" id="10259236at2759"/>
<dbReference type="PANTHER" id="PTHR21340">
    <property type="entry name" value="DIADENOSINE 5,5-P1,P4-TETRAPHOSPHATE PYROPHOSPHOHYDROLASE MUTT"/>
    <property type="match status" value="1"/>
</dbReference>
<accession>A0A370TMF0</accession>
<dbReference type="Gene3D" id="3.90.79.10">
    <property type="entry name" value="Nucleoside Triphosphate Pyrophosphohydrolase"/>
    <property type="match status" value="1"/>
</dbReference>
<dbReference type="InterPro" id="IPR051325">
    <property type="entry name" value="Nudix_hydrolase_domain"/>
</dbReference>
<dbReference type="PANTHER" id="PTHR21340:SF0">
    <property type="entry name" value="BIS(5'-NUCLEOSYL)-TETRAPHOSPHATASE [ASYMMETRICAL]"/>
    <property type="match status" value="1"/>
</dbReference>
<proteinExistence type="predicted"/>
<dbReference type="GO" id="GO:0004081">
    <property type="term" value="F:bis(5'-nucleosyl)-tetraphosphatase (asymmetrical) activity"/>
    <property type="evidence" value="ECO:0007669"/>
    <property type="project" value="TreeGrafter"/>
</dbReference>
<dbReference type="Pfam" id="PF00293">
    <property type="entry name" value="NUDIX"/>
    <property type="match status" value="1"/>
</dbReference>
<evidence type="ECO:0000256" key="2">
    <source>
        <dbReference type="SAM" id="MobiDB-lite"/>
    </source>
</evidence>
<reference evidence="4 5" key="1">
    <citation type="journal article" date="2018" name="IMA Fungus">
        <title>IMA Genome-F 9: Draft genome sequence of Annulohypoxylon stygium, Aspergillus mulundensis, Berkeleyomyces basicola (syn. Thielaviopsis basicola), Ceratocystis smalleyi, two Cercospora beticola strains, Coleophoma cylindrospora, Fusarium fracticaudum, Phialophora cf. hyalina, and Morchella septimelata.</title>
        <authorList>
            <person name="Wingfield B.D."/>
            <person name="Bills G.F."/>
            <person name="Dong Y."/>
            <person name="Huang W."/>
            <person name="Nel W.J."/>
            <person name="Swalarsk-Parry B.S."/>
            <person name="Vaghefi N."/>
            <person name="Wilken P.M."/>
            <person name="An Z."/>
            <person name="de Beer Z.W."/>
            <person name="De Vos L."/>
            <person name="Chen L."/>
            <person name="Duong T.A."/>
            <person name="Gao Y."/>
            <person name="Hammerbacher A."/>
            <person name="Kikkert J.R."/>
            <person name="Li Y."/>
            <person name="Li H."/>
            <person name="Li K."/>
            <person name="Li Q."/>
            <person name="Liu X."/>
            <person name="Ma X."/>
            <person name="Naidoo K."/>
            <person name="Pethybridge S.J."/>
            <person name="Sun J."/>
            <person name="Steenkamp E.T."/>
            <person name="van der Nest M.A."/>
            <person name="van Wyk S."/>
            <person name="Wingfield M.J."/>
            <person name="Xiong C."/>
            <person name="Yue Q."/>
            <person name="Zhang X."/>
        </authorList>
    </citation>
    <scope>NUCLEOTIDE SEQUENCE [LARGE SCALE GENOMIC DNA]</scope>
    <source>
        <strain evidence="4 5">BP 5553</strain>
    </source>
</reference>
<dbReference type="RefSeq" id="XP_031869358.1">
    <property type="nucleotide sequence ID" value="XM_032014677.1"/>
</dbReference>
<keyword evidence="5" id="KW-1185">Reference proteome</keyword>
<dbReference type="Proteomes" id="UP000254866">
    <property type="component" value="Unassembled WGS sequence"/>
</dbReference>